<dbReference type="Proteomes" id="UP000232688">
    <property type="component" value="Unassembled WGS sequence"/>
</dbReference>
<protein>
    <recommendedName>
        <fullName evidence="2">ABC transporter substrate-binding protein PnrA-like domain-containing protein</fullName>
    </recommendedName>
</protein>
<dbReference type="InterPro" id="IPR052910">
    <property type="entry name" value="ABC-Purine-Binding"/>
</dbReference>
<name>A0A2N0QJ31_9GLOM</name>
<dbReference type="Gene3D" id="3.40.50.2300">
    <property type="match status" value="1"/>
</dbReference>
<evidence type="ECO:0000256" key="1">
    <source>
        <dbReference type="ARBA" id="ARBA00022729"/>
    </source>
</evidence>
<dbReference type="PANTHER" id="PTHR43208:SF1">
    <property type="entry name" value="ABC TRANSPORTER SUBSTRATE-BINDING PROTEIN"/>
    <property type="match status" value="1"/>
</dbReference>
<dbReference type="PANTHER" id="PTHR43208">
    <property type="entry name" value="ABC TRANSPORTER SUBSTRATE-BINDING PROTEIN"/>
    <property type="match status" value="1"/>
</dbReference>
<evidence type="ECO:0000259" key="2">
    <source>
        <dbReference type="Pfam" id="PF02608"/>
    </source>
</evidence>
<reference evidence="3 4" key="2">
    <citation type="submission" date="2017-10" db="EMBL/GenBank/DDBJ databases">
        <title>Genome analyses suggest a sexual origin of heterokaryosis in a supposedly ancient asexual fungus.</title>
        <authorList>
            <person name="Corradi N."/>
            <person name="Sedzielewska K."/>
            <person name="Noel J."/>
            <person name="Charron P."/>
            <person name="Farinelli L."/>
            <person name="Marton T."/>
            <person name="Kruger M."/>
            <person name="Pelin A."/>
            <person name="Brachmann A."/>
            <person name="Corradi N."/>
        </authorList>
    </citation>
    <scope>NUCLEOTIDE SEQUENCE [LARGE SCALE GENOMIC DNA]</scope>
    <source>
        <strain evidence="3 4">A1</strain>
    </source>
</reference>
<evidence type="ECO:0000313" key="3">
    <source>
        <dbReference type="EMBL" id="PKC51053.1"/>
    </source>
</evidence>
<dbReference type="InterPro" id="IPR003760">
    <property type="entry name" value="PnrA-like"/>
</dbReference>
<dbReference type="VEuPathDB" id="FungiDB:RhiirA1_484656"/>
<feature type="domain" description="ABC transporter substrate-binding protein PnrA-like" evidence="2">
    <location>
        <begin position="2"/>
        <end position="78"/>
    </location>
</feature>
<sequence length="125" mass="13949">MGNDADMSEYAPETYITNPVIHWDAYYVEAIQKWIDGEWVSESYIGGLKEGMADIAPFGKNVPQEVQDLVNEQKQAIVDGEFAVFTGPVYDQNGEIKVAEGETLSIEDILVMDWFVKGIKGTIPE</sequence>
<organism evidence="3 4">
    <name type="scientific">Rhizophagus irregularis</name>
    <dbReference type="NCBI Taxonomy" id="588596"/>
    <lineage>
        <taxon>Eukaryota</taxon>
        <taxon>Fungi</taxon>
        <taxon>Fungi incertae sedis</taxon>
        <taxon>Mucoromycota</taxon>
        <taxon>Glomeromycotina</taxon>
        <taxon>Glomeromycetes</taxon>
        <taxon>Glomerales</taxon>
        <taxon>Glomeraceae</taxon>
        <taxon>Rhizophagus</taxon>
    </lineage>
</organism>
<dbReference type="AlphaFoldDB" id="A0A2N0QJ31"/>
<keyword evidence="1" id="KW-0732">Signal</keyword>
<dbReference type="EMBL" id="LLXH01008437">
    <property type="protein sequence ID" value="PKC51053.1"/>
    <property type="molecule type" value="Genomic_DNA"/>
</dbReference>
<evidence type="ECO:0000313" key="4">
    <source>
        <dbReference type="Proteomes" id="UP000232688"/>
    </source>
</evidence>
<dbReference type="GO" id="GO:0005886">
    <property type="term" value="C:plasma membrane"/>
    <property type="evidence" value="ECO:0007669"/>
    <property type="project" value="InterPro"/>
</dbReference>
<accession>A0A2N0QJ31</accession>
<proteinExistence type="predicted"/>
<gene>
    <name evidence="3" type="ORF">RhiirA1_484656</name>
</gene>
<dbReference type="Pfam" id="PF02608">
    <property type="entry name" value="Bmp"/>
    <property type="match status" value="1"/>
</dbReference>
<reference evidence="3 4" key="1">
    <citation type="submission" date="2017-10" db="EMBL/GenBank/DDBJ databases">
        <title>Extensive intraspecific genome diversity in a model arbuscular mycorrhizal fungus.</title>
        <authorList>
            <person name="Chen E.C.H."/>
            <person name="Morin E."/>
            <person name="Baudet D."/>
            <person name="Noel J."/>
            <person name="Ndikumana S."/>
            <person name="Charron P."/>
            <person name="St-Onge C."/>
            <person name="Giorgi J."/>
            <person name="Grigoriev I.V."/>
            <person name="Roux C."/>
            <person name="Martin F.M."/>
            <person name="Corradi N."/>
        </authorList>
    </citation>
    <scope>NUCLEOTIDE SEQUENCE [LARGE SCALE GENOMIC DNA]</scope>
    <source>
        <strain evidence="3 4">A1</strain>
    </source>
</reference>
<comment type="caution">
    <text evidence="3">The sequence shown here is derived from an EMBL/GenBank/DDBJ whole genome shotgun (WGS) entry which is preliminary data.</text>
</comment>